<evidence type="ECO:0000256" key="1">
    <source>
        <dbReference type="SAM" id="MobiDB-lite"/>
    </source>
</evidence>
<name>A0A1V3SWU9_9BACT</name>
<evidence type="ECO:0000313" key="3">
    <source>
        <dbReference type="Proteomes" id="UP000188586"/>
    </source>
</evidence>
<feature type="compositionally biased region" description="Basic and acidic residues" evidence="1">
    <location>
        <begin position="111"/>
        <end position="136"/>
    </location>
</feature>
<feature type="region of interest" description="Disordered" evidence="1">
    <location>
        <begin position="1"/>
        <end position="21"/>
    </location>
</feature>
<accession>A0A1V3SWU9</accession>
<feature type="region of interest" description="Disordered" evidence="1">
    <location>
        <begin position="95"/>
        <end position="136"/>
    </location>
</feature>
<comment type="caution">
    <text evidence="2">The sequence shown here is derived from an EMBL/GenBank/DDBJ whole genome shotgun (WGS) entry which is preliminary data.</text>
</comment>
<sequence>MLEHQPPGSTPTAPQVLAGTSGQKKDVDMFNNITSVSLLSVEDLARILGLGEKTIYLKLYRSPSSLPPRFFLPGSRLVRWHPTVVAQWMDNLAGLTSSPSPSQSEFHKKKNEKEKRSGPGRPRKTEVIERERRGGV</sequence>
<organism evidence="2 3">
    <name type="scientific">Leptospirillum ferriphilum</name>
    <dbReference type="NCBI Taxonomy" id="178606"/>
    <lineage>
        <taxon>Bacteria</taxon>
        <taxon>Pseudomonadati</taxon>
        <taxon>Nitrospirota</taxon>
        <taxon>Nitrospiria</taxon>
        <taxon>Nitrospirales</taxon>
        <taxon>Nitrospiraceae</taxon>
        <taxon>Leptospirillum</taxon>
    </lineage>
</organism>
<evidence type="ECO:0000313" key="2">
    <source>
        <dbReference type="EMBL" id="OOH72967.1"/>
    </source>
</evidence>
<feature type="compositionally biased region" description="Polar residues" evidence="1">
    <location>
        <begin position="95"/>
        <end position="104"/>
    </location>
</feature>
<gene>
    <name evidence="2" type="ORF">BOX24_06215</name>
</gene>
<protein>
    <submittedName>
        <fullName evidence="2">Uncharacterized protein</fullName>
    </submittedName>
</protein>
<dbReference type="AlphaFoldDB" id="A0A1V3SWU9"/>
<reference evidence="2 3" key="1">
    <citation type="submission" date="2016-11" db="EMBL/GenBank/DDBJ databases">
        <title>Comparative genomics of co-occurring bacteria in distinct bioleaching systems unravels niche-specific adaptation.</title>
        <authorList>
            <person name="Zhang X."/>
            <person name="Liu X."/>
            <person name="Yin H."/>
        </authorList>
    </citation>
    <scope>NUCLEOTIDE SEQUENCE [LARGE SCALE GENOMIC DNA]</scope>
    <source>
        <strain evidence="2 3">DX</strain>
    </source>
</reference>
<proteinExistence type="predicted"/>
<feature type="compositionally biased region" description="Polar residues" evidence="1">
    <location>
        <begin position="10"/>
        <end position="21"/>
    </location>
</feature>
<dbReference type="EMBL" id="MPOJ01000010">
    <property type="protein sequence ID" value="OOH72967.1"/>
    <property type="molecule type" value="Genomic_DNA"/>
</dbReference>
<dbReference type="Proteomes" id="UP000188586">
    <property type="component" value="Unassembled WGS sequence"/>
</dbReference>